<dbReference type="PANTHER" id="PTHR30287">
    <property type="entry name" value="MEMBRANE COMPONENT OF PREDICTED ABC SUPERFAMILY METABOLITE UPTAKE TRANSPORTER"/>
    <property type="match status" value="1"/>
</dbReference>
<keyword evidence="5 6" id="KW-0472">Membrane</keyword>
<evidence type="ECO:0000259" key="7">
    <source>
        <dbReference type="Pfam" id="PF02687"/>
    </source>
</evidence>
<dbReference type="InterPro" id="IPR038766">
    <property type="entry name" value="Membrane_comp_ABC_pdt"/>
</dbReference>
<evidence type="ECO:0000256" key="1">
    <source>
        <dbReference type="ARBA" id="ARBA00004651"/>
    </source>
</evidence>
<feature type="domain" description="ABC3 transporter permease C-terminal" evidence="7">
    <location>
        <begin position="61"/>
        <end position="180"/>
    </location>
</feature>
<dbReference type="GO" id="GO:0005886">
    <property type="term" value="C:plasma membrane"/>
    <property type="evidence" value="ECO:0007669"/>
    <property type="project" value="UniProtKB-SubCell"/>
</dbReference>
<feature type="transmembrane region" description="Helical" evidence="6">
    <location>
        <begin position="106"/>
        <end position="131"/>
    </location>
</feature>
<dbReference type="AlphaFoldDB" id="A0A0M7BAN9"/>
<dbReference type="EMBL" id="CYPR01000060">
    <property type="protein sequence ID" value="CUH35335.1"/>
    <property type="molecule type" value="Genomic_DNA"/>
</dbReference>
<evidence type="ECO:0000256" key="5">
    <source>
        <dbReference type="ARBA" id="ARBA00023136"/>
    </source>
</evidence>
<keyword evidence="9" id="KW-1185">Reference proteome</keyword>
<evidence type="ECO:0000313" key="9">
    <source>
        <dbReference type="Proteomes" id="UP000049455"/>
    </source>
</evidence>
<evidence type="ECO:0000256" key="3">
    <source>
        <dbReference type="ARBA" id="ARBA00022692"/>
    </source>
</evidence>
<evidence type="ECO:0000256" key="2">
    <source>
        <dbReference type="ARBA" id="ARBA00022475"/>
    </source>
</evidence>
<dbReference type="Pfam" id="PF02687">
    <property type="entry name" value="FtsX"/>
    <property type="match status" value="1"/>
</dbReference>
<accession>A0A0M7BAN9</accession>
<keyword evidence="4 6" id="KW-1133">Transmembrane helix</keyword>
<protein>
    <submittedName>
        <fullName evidence="8">FtsX-like permease family protein</fullName>
    </submittedName>
</protein>
<name>A0A0M7BAN9_9RHOB</name>
<gene>
    <name evidence="8" type="ORF">JSE7799_01110</name>
</gene>
<evidence type="ECO:0000256" key="4">
    <source>
        <dbReference type="ARBA" id="ARBA00022989"/>
    </source>
</evidence>
<proteinExistence type="predicted"/>
<keyword evidence="3 6" id="KW-0812">Transmembrane</keyword>
<dbReference type="Proteomes" id="UP000049455">
    <property type="component" value="Unassembled WGS sequence"/>
</dbReference>
<feature type="transmembrane region" description="Helical" evidence="6">
    <location>
        <begin position="55"/>
        <end position="77"/>
    </location>
</feature>
<keyword evidence="2" id="KW-1003">Cell membrane</keyword>
<dbReference type="PANTHER" id="PTHR30287:SF2">
    <property type="entry name" value="BLL1001 PROTEIN"/>
    <property type="match status" value="1"/>
</dbReference>
<comment type="subcellular location">
    <subcellularLocation>
        <location evidence="1">Cell membrane</location>
        <topology evidence="1">Multi-pass membrane protein</topology>
    </subcellularLocation>
</comment>
<sequence>MFPEAEVGQLALRVSPEEVSALAEALTRRFDLAPGQVVDQAAIKAFSLQIFEQTFAVTAALNVLTLGVAAFALWASLTTLGTMRVPQVAPVWALGLSRARLAVMDLVRALILAAFTAALAVPVGIALAWVLLSVVNVQAFGWRLPLLPDPWGWLALTGWALVAAALAAALPSWRLWRMPPAQMVKVFAHER</sequence>
<dbReference type="STRING" id="313367.JSE7799_01110"/>
<reference evidence="8 9" key="1">
    <citation type="submission" date="2015-09" db="EMBL/GenBank/DDBJ databases">
        <authorList>
            <person name="Jackson K.R."/>
            <person name="Lunt B.L."/>
            <person name="Fisher J.N.B."/>
            <person name="Gardner A.V."/>
            <person name="Bailey M.E."/>
            <person name="Deus L.M."/>
            <person name="Earl A.S."/>
            <person name="Gibby P.D."/>
            <person name="Hartmann K.A."/>
            <person name="Liu J.E."/>
            <person name="Manci A.M."/>
            <person name="Nielsen D.A."/>
            <person name="Solomon M.B."/>
            <person name="Breakwell D.P."/>
            <person name="Burnett S.H."/>
            <person name="Grose J.H."/>
        </authorList>
    </citation>
    <scope>NUCLEOTIDE SEQUENCE [LARGE SCALE GENOMIC DNA]</scope>
    <source>
        <strain evidence="8 9">CECT 7799</strain>
    </source>
</reference>
<evidence type="ECO:0000313" key="8">
    <source>
        <dbReference type="EMBL" id="CUH35335.1"/>
    </source>
</evidence>
<feature type="transmembrane region" description="Helical" evidence="6">
    <location>
        <begin position="151"/>
        <end position="173"/>
    </location>
</feature>
<dbReference type="InterPro" id="IPR003838">
    <property type="entry name" value="ABC3_permease_C"/>
</dbReference>
<organism evidence="8 9">
    <name type="scientific">Jannaschia seosinensis</name>
    <dbReference type="NCBI Taxonomy" id="313367"/>
    <lineage>
        <taxon>Bacteria</taxon>
        <taxon>Pseudomonadati</taxon>
        <taxon>Pseudomonadota</taxon>
        <taxon>Alphaproteobacteria</taxon>
        <taxon>Rhodobacterales</taxon>
        <taxon>Roseobacteraceae</taxon>
        <taxon>Jannaschia</taxon>
    </lineage>
</organism>
<evidence type="ECO:0000256" key="6">
    <source>
        <dbReference type="SAM" id="Phobius"/>
    </source>
</evidence>